<dbReference type="Pfam" id="PF01544">
    <property type="entry name" value="CorA"/>
    <property type="match status" value="1"/>
</dbReference>
<keyword evidence="7 9" id="KW-0472">Membrane</keyword>
<dbReference type="InterPro" id="IPR045861">
    <property type="entry name" value="CorA_cytoplasmic_dom"/>
</dbReference>
<keyword evidence="6 9" id="KW-1133">Transmembrane helix</keyword>
<dbReference type="Gene3D" id="1.20.58.340">
    <property type="entry name" value="Magnesium transport protein CorA, transmembrane region"/>
    <property type="match status" value="2"/>
</dbReference>
<sequence length="600" mass="67490">MTDPTTRDFEYRSRGDTTSTARAPLHVDVEAQTHRQSDPNPLSPTSPRGGTDSPHFSIDTLHRRPTRSNTVRNYPTAYPELRNSPGAEPGLDTRAAEPVYVHLDEDVAITVVDFSNDSCVHHQLDNTTLKGFLDQPRDEWVKCRWISVNGIGNYEVVRTIGNHKRLHRLAIEDLMNNRGRTKADWYSDHAFLLLTLQKLVRLRVESDDEDSDDDEEKPGRQKAKTKSKKGPRQLVKRLTGLNDNAPPISDVASRMNTSKEVTFRPDGSIAARNLLPDQRARRSVRTLQRYRGGPNIERTEYMESQSALAKKDLAVSVEQVSAFITSDNTVISFFEHSAPDIEHPILARLETPDTILRRSCDASMLVQAIIDAIIDLAFPVVDAYEDSIGELELDVLTDPGIEQSKILYIITSELSLLRTTLQPIIGLINALRDHKTILPGMLPGTPGLTGIPSRRAASSIEISPMAQTYLGDVEDHCITMIQSLDDMKRATDNMTDLIFNVIGTYQNESMKQLTAVTIFFLPLTFLTGYFGQNFERFAGVQEHSDAFFWYIAVPVIIVMVLGLTRTNIVRTLKRIFQKRAISRSRKARGASQDRGRGRRR</sequence>
<evidence type="ECO:0000256" key="2">
    <source>
        <dbReference type="ARBA" id="ARBA00009765"/>
    </source>
</evidence>
<gene>
    <name evidence="10" type="ORF">W97_08745</name>
</gene>
<feature type="region of interest" description="Disordered" evidence="8">
    <location>
        <begin position="1"/>
        <end position="92"/>
    </location>
</feature>
<evidence type="ECO:0000256" key="7">
    <source>
        <dbReference type="ARBA" id="ARBA00023136"/>
    </source>
</evidence>
<keyword evidence="4" id="KW-1003">Cell membrane</keyword>
<organism evidence="10 11">
    <name type="scientific">Coniosporium apollinis (strain CBS 100218)</name>
    <name type="common">Rock-inhabiting black yeast</name>
    <dbReference type="NCBI Taxonomy" id="1168221"/>
    <lineage>
        <taxon>Eukaryota</taxon>
        <taxon>Fungi</taxon>
        <taxon>Dikarya</taxon>
        <taxon>Ascomycota</taxon>
        <taxon>Pezizomycotina</taxon>
        <taxon>Dothideomycetes</taxon>
        <taxon>Dothideomycetes incertae sedis</taxon>
        <taxon>Coniosporium</taxon>
    </lineage>
</organism>
<dbReference type="PANTHER" id="PTHR46494:SF1">
    <property type="entry name" value="CORA FAMILY METAL ION TRANSPORTER (EUROFUNG)"/>
    <property type="match status" value="1"/>
</dbReference>
<dbReference type="HOGENOM" id="CLU_015119_0_0_1"/>
<dbReference type="GO" id="GO:0015087">
    <property type="term" value="F:cobalt ion transmembrane transporter activity"/>
    <property type="evidence" value="ECO:0007669"/>
    <property type="project" value="TreeGrafter"/>
</dbReference>
<keyword evidence="11" id="KW-1185">Reference proteome</keyword>
<comment type="similarity">
    <text evidence="2">Belongs to the CorA metal ion transporter (MIT) (TC 1.A.35) family.</text>
</comment>
<dbReference type="eggNOG" id="ENOG502RY63">
    <property type="taxonomic scope" value="Eukaryota"/>
</dbReference>
<feature type="compositionally biased region" description="Basic residues" evidence="8">
    <location>
        <begin position="220"/>
        <end position="235"/>
    </location>
</feature>
<dbReference type="GeneID" id="19906056"/>
<evidence type="ECO:0000313" key="10">
    <source>
        <dbReference type="EMBL" id="EON69485.1"/>
    </source>
</evidence>
<dbReference type="InterPro" id="IPR045863">
    <property type="entry name" value="CorA_TM1_TM2"/>
</dbReference>
<evidence type="ECO:0000256" key="9">
    <source>
        <dbReference type="SAM" id="Phobius"/>
    </source>
</evidence>
<dbReference type="SUPFAM" id="SSF144083">
    <property type="entry name" value="Magnesium transport protein CorA, transmembrane region"/>
    <property type="match status" value="1"/>
</dbReference>
<feature type="compositionally biased region" description="Polar residues" evidence="8">
    <location>
        <begin position="38"/>
        <end position="48"/>
    </location>
</feature>
<evidence type="ECO:0000256" key="8">
    <source>
        <dbReference type="SAM" id="MobiDB-lite"/>
    </source>
</evidence>
<feature type="transmembrane region" description="Helical" evidence="9">
    <location>
        <begin position="546"/>
        <end position="564"/>
    </location>
</feature>
<dbReference type="PANTHER" id="PTHR46494">
    <property type="entry name" value="CORA FAMILY METAL ION TRANSPORTER (EUROFUNG)"/>
    <property type="match status" value="1"/>
</dbReference>
<dbReference type="SUPFAM" id="SSF143865">
    <property type="entry name" value="CorA soluble domain-like"/>
    <property type="match status" value="1"/>
</dbReference>
<proteinExistence type="inferred from homology"/>
<dbReference type="STRING" id="1168221.R7Z5M3"/>
<dbReference type="OrthoDB" id="165352at2759"/>
<feature type="transmembrane region" description="Helical" evidence="9">
    <location>
        <begin position="513"/>
        <end position="531"/>
    </location>
</feature>
<dbReference type="GO" id="GO:0050897">
    <property type="term" value="F:cobalt ion binding"/>
    <property type="evidence" value="ECO:0007669"/>
    <property type="project" value="TreeGrafter"/>
</dbReference>
<evidence type="ECO:0000256" key="1">
    <source>
        <dbReference type="ARBA" id="ARBA00004651"/>
    </source>
</evidence>
<evidence type="ECO:0000256" key="6">
    <source>
        <dbReference type="ARBA" id="ARBA00022989"/>
    </source>
</evidence>
<dbReference type="EMBL" id="JH767615">
    <property type="protein sequence ID" value="EON69485.1"/>
    <property type="molecule type" value="Genomic_DNA"/>
</dbReference>
<evidence type="ECO:0000256" key="3">
    <source>
        <dbReference type="ARBA" id="ARBA00022448"/>
    </source>
</evidence>
<keyword evidence="5 9" id="KW-0812">Transmembrane</keyword>
<feature type="region of interest" description="Disordered" evidence="8">
    <location>
        <begin position="206"/>
        <end position="251"/>
    </location>
</feature>
<dbReference type="Proteomes" id="UP000016924">
    <property type="component" value="Unassembled WGS sequence"/>
</dbReference>
<dbReference type="RefSeq" id="XP_007784802.1">
    <property type="nucleotide sequence ID" value="XM_007786612.1"/>
</dbReference>
<dbReference type="GO" id="GO:0005886">
    <property type="term" value="C:plasma membrane"/>
    <property type="evidence" value="ECO:0007669"/>
    <property type="project" value="UniProtKB-SubCell"/>
</dbReference>
<dbReference type="InterPro" id="IPR002523">
    <property type="entry name" value="MgTranspt_CorA/ZnTranspt_ZntB"/>
</dbReference>
<comment type="subcellular location">
    <subcellularLocation>
        <location evidence="1">Cell membrane</location>
        <topology evidence="1">Multi-pass membrane protein</topology>
    </subcellularLocation>
</comment>
<evidence type="ECO:0008006" key="12">
    <source>
        <dbReference type="Google" id="ProtNLM"/>
    </source>
</evidence>
<keyword evidence="3" id="KW-0813">Transport</keyword>
<evidence type="ECO:0000256" key="5">
    <source>
        <dbReference type="ARBA" id="ARBA00022692"/>
    </source>
</evidence>
<dbReference type="Gene3D" id="3.30.460.20">
    <property type="entry name" value="CorA soluble domain-like"/>
    <property type="match status" value="1"/>
</dbReference>
<dbReference type="OMA" id="NYGHIRQ"/>
<feature type="compositionally biased region" description="Basic and acidic residues" evidence="8">
    <location>
        <begin position="25"/>
        <end position="37"/>
    </location>
</feature>
<name>R7Z5M3_CONA1</name>
<dbReference type="GO" id="GO:0000287">
    <property type="term" value="F:magnesium ion binding"/>
    <property type="evidence" value="ECO:0007669"/>
    <property type="project" value="TreeGrafter"/>
</dbReference>
<dbReference type="AlphaFoldDB" id="R7Z5M3"/>
<feature type="compositionally biased region" description="Acidic residues" evidence="8">
    <location>
        <begin position="206"/>
        <end position="216"/>
    </location>
</feature>
<protein>
    <recommendedName>
        <fullName evidence="12">Magnesium and cobalt transporter CorA</fullName>
    </recommendedName>
</protein>
<evidence type="ECO:0000313" key="11">
    <source>
        <dbReference type="Proteomes" id="UP000016924"/>
    </source>
</evidence>
<feature type="compositionally biased region" description="Basic and acidic residues" evidence="8">
    <location>
        <begin position="1"/>
        <end position="15"/>
    </location>
</feature>
<accession>R7Z5M3</accession>
<dbReference type="GO" id="GO:0015095">
    <property type="term" value="F:magnesium ion transmembrane transporter activity"/>
    <property type="evidence" value="ECO:0007669"/>
    <property type="project" value="TreeGrafter"/>
</dbReference>
<reference evidence="11" key="1">
    <citation type="submission" date="2012-06" db="EMBL/GenBank/DDBJ databases">
        <title>The genome sequence of Coniosporium apollinis CBS 100218.</title>
        <authorList>
            <consortium name="The Broad Institute Genome Sequencing Platform"/>
            <person name="Cuomo C."/>
            <person name="Gorbushina A."/>
            <person name="Noack S."/>
            <person name="Walker B."/>
            <person name="Young S.K."/>
            <person name="Zeng Q."/>
            <person name="Gargeya S."/>
            <person name="Fitzgerald M."/>
            <person name="Haas B."/>
            <person name="Abouelleil A."/>
            <person name="Alvarado L."/>
            <person name="Arachchi H.M."/>
            <person name="Berlin A.M."/>
            <person name="Chapman S.B."/>
            <person name="Goldberg J."/>
            <person name="Griggs A."/>
            <person name="Gujja S."/>
            <person name="Hansen M."/>
            <person name="Howarth C."/>
            <person name="Imamovic A."/>
            <person name="Larimer J."/>
            <person name="McCowan C."/>
            <person name="Montmayeur A."/>
            <person name="Murphy C."/>
            <person name="Neiman D."/>
            <person name="Pearson M."/>
            <person name="Priest M."/>
            <person name="Roberts A."/>
            <person name="Saif S."/>
            <person name="Shea T."/>
            <person name="Sisk P."/>
            <person name="Sykes S."/>
            <person name="Wortman J."/>
            <person name="Nusbaum C."/>
            <person name="Birren B."/>
        </authorList>
    </citation>
    <scope>NUCLEOTIDE SEQUENCE [LARGE SCALE GENOMIC DNA]</scope>
    <source>
        <strain evidence="11">CBS 100218</strain>
    </source>
</reference>
<evidence type="ECO:0000256" key="4">
    <source>
        <dbReference type="ARBA" id="ARBA00022475"/>
    </source>
</evidence>